<dbReference type="InterPro" id="IPR058525">
    <property type="entry name" value="DUF8212"/>
</dbReference>
<reference evidence="3 4" key="1">
    <citation type="submission" date="2023-01" db="EMBL/GenBank/DDBJ databases">
        <title>Analysis of 21 Apiospora genomes using comparative genomics revels a genus with tremendous synthesis potential of carbohydrate active enzymes and secondary metabolites.</title>
        <authorList>
            <person name="Sorensen T."/>
        </authorList>
    </citation>
    <scope>NUCLEOTIDE SEQUENCE [LARGE SCALE GENOMIC DNA]</scope>
    <source>
        <strain evidence="3 4">CBS 114990</strain>
    </source>
</reference>
<dbReference type="PANTHER" id="PTHR10622:SF10">
    <property type="entry name" value="HET DOMAIN-CONTAINING PROTEIN"/>
    <property type="match status" value="1"/>
</dbReference>
<feature type="domain" description="DUF8212" evidence="2">
    <location>
        <begin position="231"/>
        <end position="254"/>
    </location>
</feature>
<proteinExistence type="predicted"/>
<dbReference type="GeneID" id="92046120"/>
<dbReference type="RefSeq" id="XP_066668402.1">
    <property type="nucleotide sequence ID" value="XM_066813060.1"/>
</dbReference>
<accession>A0ABR1WBR4</accession>
<protein>
    <recommendedName>
        <fullName evidence="5">Heterokaryon incompatibility domain-containing protein</fullName>
    </recommendedName>
</protein>
<dbReference type="Pfam" id="PF06985">
    <property type="entry name" value="HET"/>
    <property type="match status" value="1"/>
</dbReference>
<evidence type="ECO:0008006" key="5">
    <source>
        <dbReference type="Google" id="ProtNLM"/>
    </source>
</evidence>
<name>A0ABR1WBR4_9PEZI</name>
<sequence>MYLINIDSFLLERFDVNPPPYAILSHRWRDGEVSFSEIADPDRREGKAGFAKILDMCAQARKDNLAYVWVDTCCIDKSSSAELSEAINSMFACYQGATICYAFLDDVVAIDQDTEIRLLDDITKSVWFERGWTLQELITPKRVEFFCKLEGAQGPNWARLGNREYLSEFISERTRIPEELLHGRNPVSAYSASMRMSWAANRITTRPEDIAYCLMGLFGVNMPLPYGEGSKAFLRLQEETMRTIDDDTIFAWTDPSRSQLC</sequence>
<evidence type="ECO:0000313" key="4">
    <source>
        <dbReference type="Proteomes" id="UP001433268"/>
    </source>
</evidence>
<dbReference type="EMBL" id="JAQQWN010000006">
    <property type="protein sequence ID" value="KAK8080927.1"/>
    <property type="molecule type" value="Genomic_DNA"/>
</dbReference>
<dbReference type="InterPro" id="IPR010730">
    <property type="entry name" value="HET"/>
</dbReference>
<evidence type="ECO:0000259" key="1">
    <source>
        <dbReference type="Pfam" id="PF06985"/>
    </source>
</evidence>
<organism evidence="3 4">
    <name type="scientific">Apiospora hydei</name>
    <dbReference type="NCBI Taxonomy" id="1337664"/>
    <lineage>
        <taxon>Eukaryota</taxon>
        <taxon>Fungi</taxon>
        <taxon>Dikarya</taxon>
        <taxon>Ascomycota</taxon>
        <taxon>Pezizomycotina</taxon>
        <taxon>Sordariomycetes</taxon>
        <taxon>Xylariomycetidae</taxon>
        <taxon>Amphisphaeriales</taxon>
        <taxon>Apiosporaceae</taxon>
        <taxon>Apiospora</taxon>
    </lineage>
</organism>
<comment type="caution">
    <text evidence="3">The sequence shown here is derived from an EMBL/GenBank/DDBJ whole genome shotgun (WGS) entry which is preliminary data.</text>
</comment>
<evidence type="ECO:0000259" key="2">
    <source>
        <dbReference type="Pfam" id="PF26640"/>
    </source>
</evidence>
<keyword evidence="4" id="KW-1185">Reference proteome</keyword>
<dbReference type="Pfam" id="PF26640">
    <property type="entry name" value="DUF8212"/>
    <property type="match status" value="1"/>
</dbReference>
<feature type="domain" description="Heterokaryon incompatibility" evidence="1">
    <location>
        <begin position="21"/>
        <end position="106"/>
    </location>
</feature>
<dbReference type="PANTHER" id="PTHR10622">
    <property type="entry name" value="HET DOMAIN-CONTAINING PROTEIN"/>
    <property type="match status" value="1"/>
</dbReference>
<evidence type="ECO:0000313" key="3">
    <source>
        <dbReference type="EMBL" id="KAK8080927.1"/>
    </source>
</evidence>
<gene>
    <name evidence="3" type="ORF">PG997_008745</name>
</gene>
<dbReference type="Proteomes" id="UP001433268">
    <property type="component" value="Unassembled WGS sequence"/>
</dbReference>